<dbReference type="GO" id="GO:0006605">
    <property type="term" value="P:protein targeting"/>
    <property type="evidence" value="ECO:0007669"/>
    <property type="project" value="TreeGrafter"/>
</dbReference>
<feature type="compositionally biased region" description="Basic and acidic residues" evidence="1">
    <location>
        <begin position="446"/>
        <end position="459"/>
    </location>
</feature>
<dbReference type="GO" id="GO:0031410">
    <property type="term" value="C:cytoplasmic vesicle"/>
    <property type="evidence" value="ECO:0007669"/>
    <property type="project" value="TreeGrafter"/>
</dbReference>
<dbReference type="Proteomes" id="UP000694425">
    <property type="component" value="Unplaced"/>
</dbReference>
<accession>A0A8C7AAC3</accession>
<reference evidence="2" key="2">
    <citation type="submission" date="2025-09" db="UniProtKB">
        <authorList>
            <consortium name="Ensembl"/>
        </authorList>
    </citation>
    <scope>IDENTIFICATION</scope>
</reference>
<protein>
    <submittedName>
        <fullName evidence="2">Uncharacterized protein</fullName>
    </submittedName>
</protein>
<feature type="compositionally biased region" description="Polar residues" evidence="1">
    <location>
        <begin position="277"/>
        <end position="292"/>
    </location>
</feature>
<feature type="compositionally biased region" description="Pro residues" evidence="1">
    <location>
        <begin position="416"/>
        <end position="425"/>
    </location>
</feature>
<sequence length="486" mass="53181">FPSLTEQLLSAAQMGFSLCWSGAQICEEIEPTRAATCLSTFPKREAGQERLTCRPLTGLSRCVQCVSFFPRSCTHLNPPRNETKVGSTLATLGVAREGANLTCTQFLAQVIAVSNVYSGRLSILSKNHRDPDLRICFNSFPALILRGTSEIHRGYTSLLNLANQMNEEVVLLGAPLSLQVLNRNPALSSGNIWLKGPLCQSCKEPSLVDGIFTRPAQGRRRRRPAGWGIPSSQNRTPPTPAQLVPIPVTGREAYFIYLFDRERYKLPARQPSGLINKGSSQTKRVQETTQPPLGTVRAMERAAWFLSASRPGKCPFSPLPSGQAPAGHADSADMKEGRPAKQKSPAGDSGSALGQGRWKGSHRSWGDVRPDHQDCAVPSVRETQASCSDCCFPPLGSPQGGGPGMEPRFGVSGTRDPPPPPPPPRNMGFAEDSSPLSPYLVSQRYSLEEHKDDLPRDQQKTIYPQEIHVQRRAERPRFTPTSTLRQ</sequence>
<keyword evidence="3" id="KW-1185">Reference proteome</keyword>
<dbReference type="GO" id="GO:1903232">
    <property type="term" value="P:melanosome assembly"/>
    <property type="evidence" value="ECO:0007669"/>
    <property type="project" value="TreeGrafter"/>
</dbReference>
<feature type="region of interest" description="Disordered" evidence="1">
    <location>
        <begin position="315"/>
        <end position="370"/>
    </location>
</feature>
<dbReference type="GO" id="GO:0031267">
    <property type="term" value="F:small GTPase binding"/>
    <property type="evidence" value="ECO:0007669"/>
    <property type="project" value="TreeGrafter"/>
</dbReference>
<dbReference type="GO" id="GO:0005085">
    <property type="term" value="F:guanyl-nucleotide exchange factor activity"/>
    <property type="evidence" value="ECO:0007669"/>
    <property type="project" value="TreeGrafter"/>
</dbReference>
<reference evidence="2" key="1">
    <citation type="submission" date="2025-08" db="UniProtKB">
        <authorList>
            <consortium name="Ensembl"/>
        </authorList>
    </citation>
    <scope>IDENTIFICATION</scope>
</reference>
<evidence type="ECO:0000313" key="3">
    <source>
        <dbReference type="Proteomes" id="UP000694425"/>
    </source>
</evidence>
<organism evidence="2 3">
    <name type="scientific">Neovison vison</name>
    <name type="common">American mink</name>
    <name type="synonym">Mustela vison</name>
    <dbReference type="NCBI Taxonomy" id="452646"/>
    <lineage>
        <taxon>Eukaryota</taxon>
        <taxon>Metazoa</taxon>
        <taxon>Chordata</taxon>
        <taxon>Craniata</taxon>
        <taxon>Vertebrata</taxon>
        <taxon>Euteleostomi</taxon>
        <taxon>Mammalia</taxon>
        <taxon>Eutheria</taxon>
        <taxon>Laurasiatheria</taxon>
        <taxon>Carnivora</taxon>
        <taxon>Caniformia</taxon>
        <taxon>Musteloidea</taxon>
        <taxon>Mustelidae</taxon>
        <taxon>Mustelinae</taxon>
        <taxon>Neogale</taxon>
    </lineage>
</organism>
<dbReference type="PANTHER" id="PTHR14407:SF9">
    <property type="entry name" value="BLOC-3 COMPLEX MEMBER HPS4"/>
    <property type="match status" value="1"/>
</dbReference>
<evidence type="ECO:0000313" key="2">
    <source>
        <dbReference type="Ensembl" id="ENSNVIP00000005625.1"/>
    </source>
</evidence>
<feature type="region of interest" description="Disordered" evidence="1">
    <location>
        <begin position="270"/>
        <end position="296"/>
    </location>
</feature>
<feature type="compositionally biased region" description="Basic and acidic residues" evidence="1">
    <location>
        <begin position="330"/>
        <end position="339"/>
    </location>
</feature>
<feature type="region of interest" description="Disordered" evidence="1">
    <location>
        <begin position="217"/>
        <end position="244"/>
    </location>
</feature>
<dbReference type="InterPro" id="IPR026091">
    <property type="entry name" value="HPS4"/>
</dbReference>
<name>A0A8C7AAC3_NEOVI</name>
<dbReference type="GO" id="GO:0031085">
    <property type="term" value="C:BLOC-3 complex"/>
    <property type="evidence" value="ECO:0007669"/>
    <property type="project" value="TreeGrafter"/>
</dbReference>
<dbReference type="PANTHER" id="PTHR14407">
    <property type="entry name" value="HERMANSKY-PUDLAK SYNDROME 4 PROTEIN LIGHT-EAR PROTEIN-RELATED"/>
    <property type="match status" value="1"/>
</dbReference>
<feature type="region of interest" description="Disordered" evidence="1">
    <location>
        <begin position="397"/>
        <end position="486"/>
    </location>
</feature>
<dbReference type="AlphaFoldDB" id="A0A8C7AAC3"/>
<dbReference type="GO" id="GO:0005765">
    <property type="term" value="C:lysosomal membrane"/>
    <property type="evidence" value="ECO:0007669"/>
    <property type="project" value="TreeGrafter"/>
</dbReference>
<dbReference type="Ensembl" id="ENSNVIT00000006608.1">
    <property type="protein sequence ID" value="ENSNVIP00000005625.1"/>
    <property type="gene ID" value="ENSNVIG00000004472.1"/>
</dbReference>
<proteinExistence type="predicted"/>
<feature type="compositionally biased region" description="Basic and acidic residues" evidence="1">
    <location>
        <begin position="468"/>
        <end position="477"/>
    </location>
</feature>
<evidence type="ECO:0000256" key="1">
    <source>
        <dbReference type="SAM" id="MobiDB-lite"/>
    </source>
</evidence>